<keyword evidence="2" id="KW-1185">Reference proteome</keyword>
<dbReference type="Proteomes" id="UP000217209">
    <property type="component" value="Chromosome"/>
</dbReference>
<dbReference type="KEGG" id="cgv:CGLAU_05795"/>
<sequence>MTQTFAPVDQERIETVLDEFDLKHFRGEDGTTRTAFPGLVVFFQIEDFGFKVSTRWLATARSAEDIQTLRLESNTLNQMMMRIRLHPVVRADGTAVLLIEAPFFTTVGVTDQQLRQMLNFYFSGIHHVAEQMRGHLPHIVDELEA</sequence>
<evidence type="ECO:0000313" key="2">
    <source>
        <dbReference type="Proteomes" id="UP000217209"/>
    </source>
</evidence>
<accession>A0A1Q2HW92</accession>
<gene>
    <name evidence="1" type="ORF">CGLAU_05795</name>
</gene>
<name>A0A1Q2HW92_9CORY</name>
<dbReference type="AlphaFoldDB" id="A0A1Q2HW92"/>
<evidence type="ECO:0008006" key="3">
    <source>
        <dbReference type="Google" id="ProtNLM"/>
    </source>
</evidence>
<evidence type="ECO:0000313" key="1">
    <source>
        <dbReference type="EMBL" id="AQQ15127.1"/>
    </source>
</evidence>
<protein>
    <recommendedName>
        <fullName evidence="3">YbjN domain-containing protein</fullName>
    </recommendedName>
</protein>
<reference evidence="1 2" key="1">
    <citation type="submission" date="2016-12" db="EMBL/GenBank/DDBJ databases">
        <authorList>
            <person name="Song W.-J."/>
            <person name="Kurnit D.M."/>
        </authorList>
    </citation>
    <scope>NUCLEOTIDE SEQUENCE [LARGE SCALE GENOMIC DNA]</scope>
    <source>
        <strain evidence="1 2">DSM 30827</strain>
    </source>
</reference>
<dbReference type="OrthoDB" id="4405027at2"/>
<organism evidence="1 2">
    <name type="scientific">Corynebacterium glaucum</name>
    <dbReference type="NCBI Taxonomy" id="187491"/>
    <lineage>
        <taxon>Bacteria</taxon>
        <taxon>Bacillati</taxon>
        <taxon>Actinomycetota</taxon>
        <taxon>Actinomycetes</taxon>
        <taxon>Mycobacteriales</taxon>
        <taxon>Corynebacteriaceae</taxon>
        <taxon>Corynebacterium</taxon>
    </lineage>
</organism>
<proteinExistence type="predicted"/>
<dbReference type="EMBL" id="CP019688">
    <property type="protein sequence ID" value="AQQ15127.1"/>
    <property type="molecule type" value="Genomic_DNA"/>
</dbReference>
<dbReference type="RefSeq" id="WP_095659858.1">
    <property type="nucleotide sequence ID" value="NZ_CP019688.1"/>
</dbReference>